<evidence type="ECO:0000313" key="2">
    <source>
        <dbReference type="EMBL" id="GAH08177.1"/>
    </source>
</evidence>
<gene>
    <name evidence="2" type="ORF">S01H4_55697</name>
</gene>
<accession>X1CKC7</accession>
<feature type="non-terminal residue" evidence="2">
    <location>
        <position position="1"/>
    </location>
</feature>
<feature type="region of interest" description="Disordered" evidence="1">
    <location>
        <begin position="210"/>
        <end position="231"/>
    </location>
</feature>
<dbReference type="InterPro" id="IPR017964">
    <property type="entry name" value="DNA-dir_DNA_pol_B_CS"/>
</dbReference>
<reference evidence="2" key="1">
    <citation type="journal article" date="2014" name="Front. Microbiol.">
        <title>High frequency of phylogenetically diverse reductive dehalogenase-homologous genes in deep subseafloor sedimentary metagenomes.</title>
        <authorList>
            <person name="Kawai M."/>
            <person name="Futagami T."/>
            <person name="Toyoda A."/>
            <person name="Takaki Y."/>
            <person name="Nishi S."/>
            <person name="Hori S."/>
            <person name="Arai W."/>
            <person name="Tsubouchi T."/>
            <person name="Morono Y."/>
            <person name="Uchiyama I."/>
            <person name="Ito T."/>
            <person name="Fujiyama A."/>
            <person name="Inagaki F."/>
            <person name="Takami H."/>
        </authorList>
    </citation>
    <scope>NUCLEOTIDE SEQUENCE</scope>
    <source>
        <strain evidence="2">Expedition CK06-06</strain>
    </source>
</reference>
<proteinExistence type="predicted"/>
<organism evidence="2">
    <name type="scientific">marine sediment metagenome</name>
    <dbReference type="NCBI Taxonomy" id="412755"/>
    <lineage>
        <taxon>unclassified sequences</taxon>
        <taxon>metagenomes</taxon>
        <taxon>ecological metagenomes</taxon>
    </lineage>
</organism>
<protein>
    <submittedName>
        <fullName evidence="2">Uncharacterized protein</fullName>
    </submittedName>
</protein>
<dbReference type="Gene3D" id="3.90.1600.10">
    <property type="entry name" value="Palm domain of DNA polymerase"/>
    <property type="match status" value="1"/>
</dbReference>
<dbReference type="EMBL" id="BART01032179">
    <property type="protein sequence ID" value="GAH08177.1"/>
    <property type="molecule type" value="Genomic_DNA"/>
</dbReference>
<dbReference type="AlphaFoldDB" id="X1CKC7"/>
<evidence type="ECO:0000256" key="1">
    <source>
        <dbReference type="SAM" id="MobiDB-lite"/>
    </source>
</evidence>
<dbReference type="GO" id="GO:0000166">
    <property type="term" value="F:nucleotide binding"/>
    <property type="evidence" value="ECO:0007669"/>
    <property type="project" value="InterPro"/>
</dbReference>
<dbReference type="SUPFAM" id="SSF56672">
    <property type="entry name" value="DNA/RNA polymerases"/>
    <property type="match status" value="1"/>
</dbReference>
<dbReference type="InterPro" id="IPR023211">
    <property type="entry name" value="DNA_pol_palm_dom_sf"/>
</dbReference>
<dbReference type="PROSITE" id="PS00116">
    <property type="entry name" value="DNA_POLYMERASE_B"/>
    <property type="match status" value="1"/>
</dbReference>
<comment type="caution">
    <text evidence="2">The sequence shown here is derived from an EMBL/GenBank/DDBJ whole genome shotgun (WGS) entry which is preliminary data.</text>
</comment>
<feature type="compositionally biased region" description="Basic residues" evidence="1">
    <location>
        <begin position="211"/>
        <end position="223"/>
    </location>
</feature>
<dbReference type="InterPro" id="IPR043502">
    <property type="entry name" value="DNA/RNA_pol_sf"/>
</dbReference>
<name>X1CKC7_9ZZZZ</name>
<sequence length="231" mass="25969">QCSSKLILNSLYGKFGQRTSRLIHSGSNGKVKDIRRLIIDAKTHKTSIHQVFFGLETITAQGDQEAVNSVPAISAHVTDYARLYLWKLIEAADIKNCFYCDTDSIIVNQSGMKRLIPFCNLDRLGWLKVEDQAVNVNIRGAKNYTFGSETRIKGIPRKAVKNKTGSFTYPVFPSMVKELRAGIKEDYRIETQTKMLTGIYDKGVVTGTGRVKPHHLSKPHRQVKQLSLVTD</sequence>
<dbReference type="GO" id="GO:0003676">
    <property type="term" value="F:nucleic acid binding"/>
    <property type="evidence" value="ECO:0007669"/>
    <property type="project" value="InterPro"/>
</dbReference>